<gene>
    <name evidence="2" type="ORF">QE109_01150</name>
</gene>
<dbReference type="Proteomes" id="UP001158045">
    <property type="component" value="Unassembled WGS sequence"/>
</dbReference>
<dbReference type="CDD" id="cd07344">
    <property type="entry name" value="M48_yhfN_like"/>
    <property type="match status" value="1"/>
</dbReference>
<feature type="domain" description="YgjP-like metallopeptidase" evidence="1">
    <location>
        <begin position="23"/>
        <end position="231"/>
    </location>
</feature>
<evidence type="ECO:0000259" key="1">
    <source>
        <dbReference type="Pfam" id="PF01863"/>
    </source>
</evidence>
<dbReference type="InterPro" id="IPR002725">
    <property type="entry name" value="YgjP-like_metallopeptidase"/>
</dbReference>
<dbReference type="EC" id="3.4.-.-" evidence="2"/>
<accession>A0ABT6N8I6</accession>
<protein>
    <submittedName>
        <fullName evidence="2">SprT family zinc-dependent metalloprotease</fullName>
        <ecNumber evidence="2">3.4.-.-</ecNumber>
    </submittedName>
</protein>
<organism evidence="2 3">
    <name type="scientific">Fusibacter bizertensis</name>
    <dbReference type="NCBI Taxonomy" id="1488331"/>
    <lineage>
        <taxon>Bacteria</taxon>
        <taxon>Bacillati</taxon>
        <taxon>Bacillota</taxon>
        <taxon>Clostridia</taxon>
        <taxon>Eubacteriales</taxon>
        <taxon>Eubacteriales Family XII. Incertae Sedis</taxon>
        <taxon>Fusibacter</taxon>
    </lineage>
</organism>
<sequence>MKMMTIKYGTQTIEFTVTYSKRKTIEIGVEPPNAVSVVAPEEIDDDILIKHVKSKAKWIVQKLYEIKEIQSQHIDREYVNGEAFMYLGRNYTLEIVDDQSLKKPVTKLFQGKFIIYTPTRESTKLKASMVGWYRHKTLEKVNERIVFYQKYFDLKPADVRVKEQKKRWASCTSKGELIFNWRCVMAPSWVLDYVVVHEMCHLQVMDHSKEFWSLVERIMPDYDNRRKWLRNYGIRMDL</sequence>
<dbReference type="EMBL" id="JARYZI010000001">
    <property type="protein sequence ID" value="MDH8676729.1"/>
    <property type="molecule type" value="Genomic_DNA"/>
</dbReference>
<reference evidence="2 3" key="1">
    <citation type="submission" date="2023-04" db="EMBL/GenBank/DDBJ databases">
        <title>Fusibacter bizertensis strain WBS, isolated from littoral bottom sediments of the Arctic seas - biochemical and genomic analysis.</title>
        <authorList>
            <person name="Brioukhanov A.L."/>
        </authorList>
    </citation>
    <scope>NUCLEOTIDE SEQUENCE [LARGE SCALE GENOMIC DNA]</scope>
    <source>
        <strain evidence="2 3">WBS</strain>
    </source>
</reference>
<dbReference type="Pfam" id="PF01863">
    <property type="entry name" value="YgjP-like"/>
    <property type="match status" value="1"/>
</dbReference>
<comment type="caution">
    <text evidence="2">The sequence shown here is derived from an EMBL/GenBank/DDBJ whole genome shotgun (WGS) entry which is preliminary data.</text>
</comment>
<keyword evidence="3" id="KW-1185">Reference proteome</keyword>
<proteinExistence type="predicted"/>
<keyword evidence="2" id="KW-0645">Protease</keyword>
<evidence type="ECO:0000313" key="2">
    <source>
        <dbReference type="EMBL" id="MDH8676729.1"/>
    </source>
</evidence>
<dbReference type="PANTHER" id="PTHR30399:SF1">
    <property type="entry name" value="UTP PYROPHOSPHATASE"/>
    <property type="match status" value="1"/>
</dbReference>
<name>A0ABT6N8I6_9FIRM</name>
<dbReference type="GO" id="GO:0008237">
    <property type="term" value="F:metallopeptidase activity"/>
    <property type="evidence" value="ECO:0007669"/>
    <property type="project" value="UniProtKB-KW"/>
</dbReference>
<dbReference type="Gene3D" id="3.30.2010.10">
    <property type="entry name" value="Metalloproteases ('zincins'), catalytic domain"/>
    <property type="match status" value="1"/>
</dbReference>
<dbReference type="InterPro" id="IPR053136">
    <property type="entry name" value="UTP_pyrophosphatase-like"/>
</dbReference>
<evidence type="ECO:0000313" key="3">
    <source>
        <dbReference type="Proteomes" id="UP001158045"/>
    </source>
</evidence>
<keyword evidence="2" id="KW-0482">Metalloprotease</keyword>
<dbReference type="PANTHER" id="PTHR30399">
    <property type="entry name" value="UNCHARACTERIZED PROTEIN YGJP"/>
    <property type="match status" value="1"/>
</dbReference>
<keyword evidence="2" id="KW-0378">Hydrolase</keyword>